<name>A0A2T0Q6Z2_9ACTN</name>
<sequence>MQFDGARIGGRARRFGFAVPPHTLIHGVVVPAQEDRYAWIGAAADDRYRIAAAPDRRPRGAAGIAPVRTGEWYPVPRTDAKEHACRPGTR</sequence>
<accession>A0A2T0Q6Z2</accession>
<protein>
    <submittedName>
        <fullName evidence="1">Uncharacterized protein</fullName>
    </submittedName>
</protein>
<dbReference type="RefSeq" id="WP_146159413.1">
    <property type="nucleotide sequence ID" value="NZ_PVZC01000003.1"/>
</dbReference>
<evidence type="ECO:0000313" key="2">
    <source>
        <dbReference type="Proteomes" id="UP000237846"/>
    </source>
</evidence>
<proteinExistence type="predicted"/>
<dbReference type="EMBL" id="PVZC01000003">
    <property type="protein sequence ID" value="PRX99589.1"/>
    <property type="molecule type" value="Genomic_DNA"/>
</dbReference>
<organism evidence="1 2">
    <name type="scientific">Allonocardiopsis opalescens</name>
    <dbReference type="NCBI Taxonomy" id="1144618"/>
    <lineage>
        <taxon>Bacteria</taxon>
        <taxon>Bacillati</taxon>
        <taxon>Actinomycetota</taxon>
        <taxon>Actinomycetes</taxon>
        <taxon>Streptosporangiales</taxon>
        <taxon>Allonocardiopsis</taxon>
    </lineage>
</organism>
<evidence type="ECO:0000313" key="1">
    <source>
        <dbReference type="EMBL" id="PRX99589.1"/>
    </source>
</evidence>
<keyword evidence="2" id="KW-1185">Reference proteome</keyword>
<dbReference type="Proteomes" id="UP000237846">
    <property type="component" value="Unassembled WGS sequence"/>
</dbReference>
<reference evidence="1 2" key="1">
    <citation type="submission" date="2018-03" db="EMBL/GenBank/DDBJ databases">
        <title>Genomic Encyclopedia of Archaeal and Bacterial Type Strains, Phase II (KMG-II): from individual species to whole genera.</title>
        <authorList>
            <person name="Goeker M."/>
        </authorList>
    </citation>
    <scope>NUCLEOTIDE SEQUENCE [LARGE SCALE GENOMIC DNA]</scope>
    <source>
        <strain evidence="1 2">DSM 45601</strain>
    </source>
</reference>
<gene>
    <name evidence="1" type="ORF">CLV72_103191</name>
</gene>
<dbReference type="AlphaFoldDB" id="A0A2T0Q6Z2"/>
<comment type="caution">
    <text evidence="1">The sequence shown here is derived from an EMBL/GenBank/DDBJ whole genome shotgun (WGS) entry which is preliminary data.</text>
</comment>